<dbReference type="PANTHER" id="PTHR31569">
    <property type="entry name" value="SWIM-TYPE DOMAIN-CONTAINING PROTEIN"/>
    <property type="match status" value="1"/>
</dbReference>
<reference evidence="2" key="1">
    <citation type="submission" date="2018-10" db="EMBL/GenBank/DDBJ databases">
        <title>Effector identification in a new, highly contiguous assembly of the strawberry crown rot pathogen Phytophthora cactorum.</title>
        <authorList>
            <person name="Armitage A.D."/>
            <person name="Nellist C.F."/>
            <person name="Bates H."/>
            <person name="Vickerstaff R.J."/>
            <person name="Harrison R.J."/>
        </authorList>
    </citation>
    <scope>NUCLEOTIDE SEQUENCE</scope>
    <source>
        <strain evidence="2">P415</strain>
    </source>
</reference>
<comment type="caution">
    <text evidence="2">The sequence shown here is derived from an EMBL/GenBank/DDBJ whole genome shotgun (WGS) entry which is preliminary data.</text>
</comment>
<accession>A0A8T1LGE4</accession>
<feature type="domain" description="ZSWIM1/3 RNaseH-like" evidence="1">
    <location>
        <begin position="101"/>
        <end position="182"/>
    </location>
</feature>
<gene>
    <name evidence="2" type="ORF">PC118_g5283</name>
</gene>
<dbReference type="Proteomes" id="UP000697107">
    <property type="component" value="Unassembled WGS sequence"/>
</dbReference>
<organism evidence="2 3">
    <name type="scientific">Phytophthora cactorum</name>
    <dbReference type="NCBI Taxonomy" id="29920"/>
    <lineage>
        <taxon>Eukaryota</taxon>
        <taxon>Sar</taxon>
        <taxon>Stramenopiles</taxon>
        <taxon>Oomycota</taxon>
        <taxon>Peronosporomycetes</taxon>
        <taxon>Peronosporales</taxon>
        <taxon>Peronosporaceae</taxon>
        <taxon>Phytophthora</taxon>
    </lineage>
</organism>
<name>A0A8T1LGE4_9STRA</name>
<protein>
    <recommendedName>
        <fullName evidence="1">ZSWIM1/3 RNaseH-like domain-containing protein</fullName>
    </recommendedName>
</protein>
<sequence>MLQLYQVLIALRKTRARSASNSDSDDKDWVPLTQKAVECDAGIDEESSPGLNVGYPILFERNVRQKFDSQRCSQHTYPAEKSFSIWRNRRSACGGFIAGPFPEVMVMDTIFGTNRNPYKLFSFLVHDINGKGQYVQHSLLVAETRANMSDSVKTFKKNNEKGRSIKVIVTDKDFTERAVLSESRNPNDANLYYCRDRGESKSKRMSKQKKEDDEKAYDMGGEARKLSDITLLLQHPLSHGICAPVFDKIAIVTASDDLPTLQRRQKQAQTEAYSAVLDKATVVGCLKEVNDYVSRANLPYDDDDTDRIVISMKLKGWGQKAMVLTATQVITMGLFTKLAKC</sequence>
<dbReference type="PANTHER" id="PTHR31569:SF4">
    <property type="entry name" value="SWIM-TYPE DOMAIN-CONTAINING PROTEIN"/>
    <property type="match status" value="1"/>
</dbReference>
<proteinExistence type="predicted"/>
<dbReference type="Pfam" id="PF21056">
    <property type="entry name" value="ZSWIM1-3_RNaseH-like"/>
    <property type="match status" value="1"/>
</dbReference>
<dbReference type="VEuPathDB" id="FungiDB:PC110_g17358"/>
<evidence type="ECO:0000313" key="3">
    <source>
        <dbReference type="Proteomes" id="UP000697107"/>
    </source>
</evidence>
<dbReference type="InterPro" id="IPR052579">
    <property type="entry name" value="Zinc_finger_SWIM"/>
</dbReference>
<dbReference type="AlphaFoldDB" id="A0A8T1LGE4"/>
<evidence type="ECO:0000259" key="1">
    <source>
        <dbReference type="Pfam" id="PF21056"/>
    </source>
</evidence>
<evidence type="ECO:0000313" key="2">
    <source>
        <dbReference type="EMBL" id="KAG2991072.1"/>
    </source>
</evidence>
<dbReference type="InterPro" id="IPR048324">
    <property type="entry name" value="ZSWIM1-3_RNaseH-like"/>
</dbReference>
<dbReference type="EMBL" id="RCML01000107">
    <property type="protein sequence ID" value="KAG2991072.1"/>
    <property type="molecule type" value="Genomic_DNA"/>
</dbReference>